<dbReference type="InterPro" id="IPR019606">
    <property type="entry name" value="GerMN"/>
</dbReference>
<dbReference type="Proteomes" id="UP000523000">
    <property type="component" value="Unassembled WGS sequence"/>
</dbReference>
<protein>
    <recommendedName>
        <fullName evidence="1">GerMN domain-containing protein</fullName>
    </recommendedName>
</protein>
<dbReference type="InterPro" id="IPR059026">
    <property type="entry name" value="LpqB_N"/>
</dbReference>
<evidence type="ECO:0000313" key="3">
    <source>
        <dbReference type="Proteomes" id="UP000523000"/>
    </source>
</evidence>
<dbReference type="RefSeq" id="WP_183512161.1">
    <property type="nucleotide sequence ID" value="NZ_BAABGK010000033.1"/>
</dbReference>
<dbReference type="Pfam" id="PF25976">
    <property type="entry name" value="LpqB_N"/>
    <property type="match status" value="1"/>
</dbReference>
<feature type="domain" description="GerMN" evidence="1">
    <location>
        <begin position="206"/>
        <end position="297"/>
    </location>
</feature>
<dbReference type="Pfam" id="PF10646">
    <property type="entry name" value="Germane"/>
    <property type="match status" value="1"/>
</dbReference>
<dbReference type="SMART" id="SM00909">
    <property type="entry name" value="Germane"/>
    <property type="match status" value="1"/>
</dbReference>
<dbReference type="AlphaFoldDB" id="A0A839QPN9"/>
<reference evidence="2 3" key="1">
    <citation type="submission" date="2020-08" db="EMBL/GenBank/DDBJ databases">
        <title>Sequencing the genomes of 1000 actinobacteria strains.</title>
        <authorList>
            <person name="Klenk H.-P."/>
        </authorList>
    </citation>
    <scope>NUCLEOTIDE SEQUENCE [LARGE SCALE GENOMIC DNA]</scope>
    <source>
        <strain evidence="2 3">DSM 22826</strain>
    </source>
</reference>
<gene>
    <name evidence="2" type="ORF">E9229_002852</name>
</gene>
<evidence type="ECO:0000259" key="1">
    <source>
        <dbReference type="SMART" id="SM00909"/>
    </source>
</evidence>
<evidence type="ECO:0000313" key="2">
    <source>
        <dbReference type="EMBL" id="MBB2996605.1"/>
    </source>
</evidence>
<organism evidence="2 3">
    <name type="scientific">Paeniglutamicibacter cryotolerans</name>
    <dbReference type="NCBI Taxonomy" id="670079"/>
    <lineage>
        <taxon>Bacteria</taxon>
        <taxon>Bacillati</taxon>
        <taxon>Actinomycetota</taxon>
        <taxon>Actinomycetes</taxon>
        <taxon>Micrococcales</taxon>
        <taxon>Micrococcaceae</taxon>
        <taxon>Paeniglutamicibacter</taxon>
    </lineage>
</organism>
<keyword evidence="3" id="KW-1185">Reference proteome</keyword>
<name>A0A839QPN9_9MICC</name>
<dbReference type="EMBL" id="JACHVS010000002">
    <property type="protein sequence ID" value="MBB2996605.1"/>
    <property type="molecule type" value="Genomic_DNA"/>
</dbReference>
<dbReference type="InterPro" id="IPR018910">
    <property type="entry name" value="LpqB_C"/>
</dbReference>
<dbReference type="PROSITE" id="PS51257">
    <property type="entry name" value="PROKAR_LIPOPROTEIN"/>
    <property type="match status" value="1"/>
</dbReference>
<accession>A0A839QPN9</accession>
<proteinExistence type="predicted"/>
<dbReference type="SUPFAM" id="SSF82171">
    <property type="entry name" value="DPP6 N-terminal domain-like"/>
    <property type="match status" value="1"/>
</dbReference>
<dbReference type="Pfam" id="PF10647">
    <property type="entry name" value="Gmad1"/>
    <property type="match status" value="1"/>
</dbReference>
<sequence>MTDLRRRALVLLALFLGTVAVLGSCASIPHSGPVGSIAPDGQNEESNTYTFDAIGPRAGASPQEVIEGFYQAGIAAQDDFKVAREFLTPEAAGTWKGSVSTRVYDAAPSVVTGSKTGDYSIQFEMLSTVDEHGVMTRQPANTSQALPLSLLKVDNEWRISRVPDGTLLEQSNFSVQFSAHSIYFYDPGFHYAVPDIRWFPKRAGLPASMVEAILAGPAPYLKNAVVSAFSEGSSLVRSSVPVESNKAVVDLTPLSFSDASDTTRHLMQQQLELTLTQVGAVRDVVMTEDQREVKLGVPGAGFVPAEINPSVPDTQIAISNNMLVYYQGNSVVPVGGVQDISAYGPIYPAMSPSGNRYAFLNASRSKLVAVNDKGNAQVVATGTDLVPPSLDASGWTWTVDHGAPTQVLAVPADIAKDGRVRPIAAEWLKDSHVSSLRVSRDGTRAVIVAKHGDTVSVNISGILRDSEGFPRGFAKPMRLYPSVPVSRAVWDSDSSVIVMQADADAPVTAERITLSGGSKEFLPLLGMTGLSAGAGERRWVYAETPDGIYSRTGNTWHEQDGKARYLSYPG</sequence>
<comment type="caution">
    <text evidence="2">The sequence shown here is derived from an EMBL/GenBank/DDBJ whole genome shotgun (WGS) entry which is preliminary data.</text>
</comment>